<gene>
    <name evidence="2" type="ORF">ACFO5K_25945</name>
</gene>
<organism evidence="2 3">
    <name type="scientific">Nocardia halotolerans</name>
    <dbReference type="NCBI Taxonomy" id="1755878"/>
    <lineage>
        <taxon>Bacteria</taxon>
        <taxon>Bacillati</taxon>
        <taxon>Actinomycetota</taxon>
        <taxon>Actinomycetes</taxon>
        <taxon>Mycobacteriales</taxon>
        <taxon>Nocardiaceae</taxon>
        <taxon>Nocardia</taxon>
    </lineage>
</organism>
<dbReference type="SMART" id="SM00746">
    <property type="entry name" value="TRASH"/>
    <property type="match status" value="1"/>
</dbReference>
<sequence length="202" mass="21781">MITVELFVSGPALSPEAEHDLAQRLLMALSTEDAAPAEVMDAAREFVHVVIQQPQTWATGGPAPESARRYLARVTVPSSWSNDRRFGAHIVPLVTDTIAATEPDPDRLRREPHCVVQIVGLREHCTGLHGRAISTTDLTRLMTQGYRDSGVTPEAPTGAAIDPVCGMPVELADAEFTLNVDGVDYAFCAPSCRKVFAEDTAS</sequence>
<dbReference type="InterPro" id="IPR011017">
    <property type="entry name" value="TRASH_dom"/>
</dbReference>
<dbReference type="Proteomes" id="UP001595844">
    <property type="component" value="Unassembled WGS sequence"/>
</dbReference>
<accession>A0ABV8VNB3</accession>
<keyword evidence="3" id="KW-1185">Reference proteome</keyword>
<reference evidence="3" key="1">
    <citation type="journal article" date="2019" name="Int. J. Syst. Evol. Microbiol.">
        <title>The Global Catalogue of Microorganisms (GCM) 10K type strain sequencing project: providing services to taxonomists for standard genome sequencing and annotation.</title>
        <authorList>
            <consortium name="The Broad Institute Genomics Platform"/>
            <consortium name="The Broad Institute Genome Sequencing Center for Infectious Disease"/>
            <person name="Wu L."/>
            <person name="Ma J."/>
        </authorList>
    </citation>
    <scope>NUCLEOTIDE SEQUENCE [LARGE SCALE GENOMIC DNA]</scope>
    <source>
        <strain evidence="3">IBRC-M 10490</strain>
    </source>
</reference>
<evidence type="ECO:0000259" key="1">
    <source>
        <dbReference type="SMART" id="SM00746"/>
    </source>
</evidence>
<evidence type="ECO:0000313" key="2">
    <source>
        <dbReference type="EMBL" id="MFC4377529.1"/>
    </source>
</evidence>
<evidence type="ECO:0000313" key="3">
    <source>
        <dbReference type="Proteomes" id="UP001595844"/>
    </source>
</evidence>
<proteinExistence type="predicted"/>
<dbReference type="RefSeq" id="WP_378568246.1">
    <property type="nucleotide sequence ID" value="NZ_JBHSDL010000030.1"/>
</dbReference>
<comment type="caution">
    <text evidence="2">The sequence shown here is derived from an EMBL/GenBank/DDBJ whole genome shotgun (WGS) entry which is preliminary data.</text>
</comment>
<feature type="domain" description="TRASH" evidence="1">
    <location>
        <begin position="162"/>
        <end position="200"/>
    </location>
</feature>
<name>A0ABV8VNB3_9NOCA</name>
<dbReference type="EMBL" id="JBHSDL010000030">
    <property type="protein sequence ID" value="MFC4377529.1"/>
    <property type="molecule type" value="Genomic_DNA"/>
</dbReference>
<protein>
    <submittedName>
        <fullName evidence="2">ATPase</fullName>
    </submittedName>
</protein>